<evidence type="ECO:0000256" key="2">
    <source>
        <dbReference type="ARBA" id="ARBA00023002"/>
    </source>
</evidence>
<evidence type="ECO:0000256" key="1">
    <source>
        <dbReference type="ARBA" id="ARBA00006484"/>
    </source>
</evidence>
<dbReference type="PANTHER" id="PTHR44196:SF1">
    <property type="entry name" value="DEHYDROGENASE_REDUCTASE SDR FAMILY MEMBER 7B"/>
    <property type="match status" value="1"/>
</dbReference>
<evidence type="ECO:0000256" key="3">
    <source>
        <dbReference type="RuleBase" id="RU000363"/>
    </source>
</evidence>
<keyword evidence="6" id="KW-1185">Reference proteome</keyword>
<name>A0A917PBQ7_9DEIO</name>
<dbReference type="InterPro" id="IPR057326">
    <property type="entry name" value="KR_dom"/>
</dbReference>
<dbReference type="AlphaFoldDB" id="A0A917PBQ7"/>
<dbReference type="SMART" id="SM00822">
    <property type="entry name" value="PKS_KR"/>
    <property type="match status" value="1"/>
</dbReference>
<dbReference type="PRINTS" id="PR00081">
    <property type="entry name" value="GDHRDH"/>
</dbReference>
<evidence type="ECO:0000313" key="5">
    <source>
        <dbReference type="EMBL" id="GGJ70132.1"/>
    </source>
</evidence>
<dbReference type="Proteomes" id="UP000635726">
    <property type="component" value="Unassembled WGS sequence"/>
</dbReference>
<accession>A0A917PBQ7</accession>
<protein>
    <submittedName>
        <fullName evidence="5">Short-chain dehydrogenase</fullName>
    </submittedName>
</protein>
<dbReference type="GO" id="GO:0016491">
    <property type="term" value="F:oxidoreductase activity"/>
    <property type="evidence" value="ECO:0007669"/>
    <property type="project" value="UniProtKB-KW"/>
</dbReference>
<dbReference type="InterPro" id="IPR002347">
    <property type="entry name" value="SDR_fam"/>
</dbReference>
<dbReference type="Pfam" id="PF00106">
    <property type="entry name" value="adh_short"/>
    <property type="match status" value="1"/>
</dbReference>
<dbReference type="PROSITE" id="PS00061">
    <property type="entry name" value="ADH_SHORT"/>
    <property type="match status" value="1"/>
</dbReference>
<reference evidence="5" key="1">
    <citation type="journal article" date="2014" name="Int. J. Syst. Evol. Microbiol.">
        <title>Complete genome sequence of Corynebacterium casei LMG S-19264T (=DSM 44701T), isolated from a smear-ripened cheese.</title>
        <authorList>
            <consortium name="US DOE Joint Genome Institute (JGI-PGF)"/>
            <person name="Walter F."/>
            <person name="Albersmeier A."/>
            <person name="Kalinowski J."/>
            <person name="Ruckert C."/>
        </authorList>
    </citation>
    <scope>NUCLEOTIDE SEQUENCE</scope>
    <source>
        <strain evidence="5">JCM 14371</strain>
    </source>
</reference>
<dbReference type="GO" id="GO:0016020">
    <property type="term" value="C:membrane"/>
    <property type="evidence" value="ECO:0007669"/>
    <property type="project" value="TreeGrafter"/>
</dbReference>
<dbReference type="SUPFAM" id="SSF51735">
    <property type="entry name" value="NAD(P)-binding Rossmann-fold domains"/>
    <property type="match status" value="1"/>
</dbReference>
<keyword evidence="2" id="KW-0560">Oxidoreductase</keyword>
<evidence type="ECO:0000259" key="4">
    <source>
        <dbReference type="SMART" id="SM00822"/>
    </source>
</evidence>
<dbReference type="EMBL" id="BMOE01000003">
    <property type="protein sequence ID" value="GGJ70132.1"/>
    <property type="molecule type" value="Genomic_DNA"/>
</dbReference>
<dbReference type="InterPro" id="IPR020904">
    <property type="entry name" value="Sc_DH/Rdtase_CS"/>
</dbReference>
<proteinExistence type="inferred from homology"/>
<comment type="similarity">
    <text evidence="1 3">Belongs to the short-chain dehydrogenases/reductases (SDR) family.</text>
</comment>
<dbReference type="Gene3D" id="3.40.50.720">
    <property type="entry name" value="NAD(P)-binding Rossmann-like Domain"/>
    <property type="match status" value="1"/>
</dbReference>
<evidence type="ECO:0000313" key="6">
    <source>
        <dbReference type="Proteomes" id="UP000635726"/>
    </source>
</evidence>
<organism evidence="5 6">
    <name type="scientific">Deinococcus aquiradiocola</name>
    <dbReference type="NCBI Taxonomy" id="393059"/>
    <lineage>
        <taxon>Bacteria</taxon>
        <taxon>Thermotogati</taxon>
        <taxon>Deinococcota</taxon>
        <taxon>Deinococci</taxon>
        <taxon>Deinococcales</taxon>
        <taxon>Deinococcaceae</taxon>
        <taxon>Deinococcus</taxon>
    </lineage>
</organism>
<feature type="domain" description="Ketoreductase" evidence="4">
    <location>
        <begin position="9"/>
        <end position="208"/>
    </location>
</feature>
<dbReference type="PANTHER" id="PTHR44196">
    <property type="entry name" value="DEHYDROGENASE/REDUCTASE SDR FAMILY MEMBER 7B"/>
    <property type="match status" value="1"/>
</dbReference>
<gene>
    <name evidence="5" type="ORF">GCM10008939_13190</name>
</gene>
<comment type="caution">
    <text evidence="5">The sequence shown here is derived from an EMBL/GenBank/DDBJ whole genome shotgun (WGS) entry which is preliminary data.</text>
</comment>
<dbReference type="PRINTS" id="PR00080">
    <property type="entry name" value="SDRFAMILY"/>
</dbReference>
<dbReference type="InterPro" id="IPR036291">
    <property type="entry name" value="NAD(P)-bd_dom_sf"/>
</dbReference>
<reference evidence="5" key="2">
    <citation type="submission" date="2020-09" db="EMBL/GenBank/DDBJ databases">
        <authorList>
            <person name="Sun Q."/>
            <person name="Ohkuma M."/>
        </authorList>
    </citation>
    <scope>NUCLEOTIDE SEQUENCE</scope>
    <source>
        <strain evidence="5">JCM 14371</strain>
    </source>
</reference>
<sequence length="246" mass="25362">MQGMDLTGKVVLVTGASSGIGLAAARLLTAQGARVALAARSASTLQAIQAELPGSLAVPTDMLEDLAVRHMIARTHAHYGRIDALVNNAGRGMHVPVMDASLDAYRQLFDLNVVSILNAMQTVVPLMRLQGGGSIVNVSSGTTKTLVPGLAPYSSTKHALNNLTLIAREELAPDGITVSLVHPGMTDTDFGRNSVGSTPDRAAGYRHGDSAESAGALIVEALQTGAPEVYARSVLARLQAHGGPGA</sequence>